<protein>
    <submittedName>
        <fullName evidence="1">Uncharacterized protein</fullName>
    </submittedName>
</protein>
<evidence type="ECO:0000313" key="2">
    <source>
        <dbReference type="Proteomes" id="UP001519460"/>
    </source>
</evidence>
<name>A0ABD0L5B0_9CAEN</name>
<comment type="caution">
    <text evidence="1">The sequence shown here is derived from an EMBL/GenBank/DDBJ whole genome shotgun (WGS) entry which is preliminary data.</text>
</comment>
<sequence length="100" mass="10993">MAARGSSLNGRFVVATIGRNEPAKQRACSDTVWCRCQTDRRVAFTSKNTLLCCSFDGLDAEGQAEGAVLEPSTHTIYGPQGILTVASMIHMHFFNQRVTW</sequence>
<organism evidence="1 2">
    <name type="scientific">Batillaria attramentaria</name>
    <dbReference type="NCBI Taxonomy" id="370345"/>
    <lineage>
        <taxon>Eukaryota</taxon>
        <taxon>Metazoa</taxon>
        <taxon>Spiralia</taxon>
        <taxon>Lophotrochozoa</taxon>
        <taxon>Mollusca</taxon>
        <taxon>Gastropoda</taxon>
        <taxon>Caenogastropoda</taxon>
        <taxon>Sorbeoconcha</taxon>
        <taxon>Cerithioidea</taxon>
        <taxon>Batillariidae</taxon>
        <taxon>Batillaria</taxon>
    </lineage>
</organism>
<dbReference type="AlphaFoldDB" id="A0ABD0L5B0"/>
<accession>A0ABD0L5B0</accession>
<dbReference type="Proteomes" id="UP001519460">
    <property type="component" value="Unassembled WGS sequence"/>
</dbReference>
<reference evidence="1 2" key="1">
    <citation type="journal article" date="2023" name="Sci. Data">
        <title>Genome assembly of the Korean intertidal mud-creeper Batillaria attramentaria.</title>
        <authorList>
            <person name="Patra A.K."/>
            <person name="Ho P.T."/>
            <person name="Jun S."/>
            <person name="Lee S.J."/>
            <person name="Kim Y."/>
            <person name="Won Y.J."/>
        </authorList>
    </citation>
    <scope>NUCLEOTIDE SEQUENCE [LARGE SCALE GENOMIC DNA]</scope>
    <source>
        <strain evidence="1">Wonlab-2016</strain>
    </source>
</reference>
<keyword evidence="2" id="KW-1185">Reference proteome</keyword>
<evidence type="ECO:0000313" key="1">
    <source>
        <dbReference type="EMBL" id="KAK7494335.1"/>
    </source>
</evidence>
<gene>
    <name evidence="1" type="ORF">BaRGS_00014438</name>
</gene>
<proteinExistence type="predicted"/>
<dbReference type="EMBL" id="JACVVK020000084">
    <property type="protein sequence ID" value="KAK7494335.1"/>
    <property type="molecule type" value="Genomic_DNA"/>
</dbReference>